<keyword evidence="3" id="KW-1185">Reference proteome</keyword>
<accession>A0A090MSW2</accession>
<protein>
    <recommendedName>
        <fullName evidence="4">DUF3040 domain-containing protein</fullName>
    </recommendedName>
</protein>
<dbReference type="STRING" id="1035.BN961_02132"/>
<comment type="caution">
    <text evidence="2">The sequence shown here is derived from an EMBL/GenBank/DDBJ whole genome shotgun (WGS) entry which is preliminary data.</text>
</comment>
<evidence type="ECO:0000256" key="1">
    <source>
        <dbReference type="SAM" id="Phobius"/>
    </source>
</evidence>
<feature type="transmembrane region" description="Helical" evidence="1">
    <location>
        <begin position="66"/>
        <end position="86"/>
    </location>
</feature>
<gene>
    <name evidence="2" type="ORF">BN961_02132</name>
</gene>
<dbReference type="Proteomes" id="UP000035762">
    <property type="component" value="Unassembled WGS sequence"/>
</dbReference>
<evidence type="ECO:0008006" key="4">
    <source>
        <dbReference type="Google" id="ProtNLM"/>
    </source>
</evidence>
<dbReference type="EMBL" id="CCAZ020000001">
    <property type="protein sequence ID" value="CEG08714.1"/>
    <property type="molecule type" value="Genomic_DNA"/>
</dbReference>
<sequence>MSDPLTRHDLKSLENAQVELGRHIRARRRRHRPSKIRRLVGLLFSVPAVIAGSALLMWSIKTDHLLGYPAMIGPALLVGGAMWIYCDWLE</sequence>
<evidence type="ECO:0000313" key="3">
    <source>
        <dbReference type="Proteomes" id="UP000035762"/>
    </source>
</evidence>
<feature type="transmembrane region" description="Helical" evidence="1">
    <location>
        <begin position="39"/>
        <end position="60"/>
    </location>
</feature>
<name>A0A090MSW2_AFIFE</name>
<keyword evidence="1" id="KW-0812">Transmembrane</keyword>
<proteinExistence type="predicted"/>
<evidence type="ECO:0000313" key="2">
    <source>
        <dbReference type="EMBL" id="CEG08714.1"/>
    </source>
</evidence>
<organism evidence="2 3">
    <name type="scientific">Afipia felis</name>
    <name type="common">Cat scratch disease bacillus</name>
    <dbReference type="NCBI Taxonomy" id="1035"/>
    <lineage>
        <taxon>Bacteria</taxon>
        <taxon>Pseudomonadati</taxon>
        <taxon>Pseudomonadota</taxon>
        <taxon>Alphaproteobacteria</taxon>
        <taxon>Hyphomicrobiales</taxon>
        <taxon>Nitrobacteraceae</taxon>
        <taxon>Afipia</taxon>
    </lineage>
</organism>
<keyword evidence="1" id="KW-0472">Membrane</keyword>
<dbReference type="AlphaFoldDB" id="A0A090MSW2"/>
<reference evidence="2 3" key="1">
    <citation type="journal article" date="2014" name="Genome Announc.">
        <title>Genome Sequence of Afipia felis Strain 76713, Isolated in Hospital Water Using an Amoeba Co-Culture Procedure.</title>
        <authorList>
            <person name="Benamar S."/>
            <person name="La Scola B."/>
            <person name="Croce O."/>
        </authorList>
    </citation>
    <scope>NUCLEOTIDE SEQUENCE [LARGE SCALE GENOMIC DNA]</scope>
    <source>
        <strain evidence="2 3">76713</strain>
    </source>
</reference>
<keyword evidence="1" id="KW-1133">Transmembrane helix</keyword>